<protein>
    <submittedName>
        <fullName evidence="2">Uncharacterized protein</fullName>
    </submittedName>
</protein>
<sequence>MATLFPEHVHVDKLAVLASASVQQSWHSSEASSNYCLASDDSTTTAPSTGPVTPNSTSAHSPSDHDFPDSPMEMSCDAAAQIIARMQGCAGDRDYHPRSSIGCNGQEADYLVQNSAFLQILEAASFFKENRTTSQGDLIRGRSSSVAMPIIMIKIMSMSMSTATGPATSSPLPISAAARHLA</sequence>
<comment type="caution">
    <text evidence="2">The sequence shown here is derived from an EMBL/GenBank/DDBJ whole genome shotgun (WGS) entry which is preliminary data.</text>
</comment>
<evidence type="ECO:0000313" key="2">
    <source>
        <dbReference type="EMBL" id="KOS17110.1"/>
    </source>
</evidence>
<feature type="compositionally biased region" description="Polar residues" evidence="1">
    <location>
        <begin position="50"/>
        <end position="61"/>
    </location>
</feature>
<gene>
    <name evidence="2" type="ORF">ESCO_005963</name>
</gene>
<accession>A0A0M8MZY5</accession>
<dbReference type="OrthoDB" id="28335at2759"/>
<proteinExistence type="predicted"/>
<feature type="compositionally biased region" description="Low complexity" evidence="1">
    <location>
        <begin position="39"/>
        <end position="49"/>
    </location>
</feature>
<dbReference type="AlphaFoldDB" id="A0A0M8MZY5"/>
<evidence type="ECO:0000313" key="3">
    <source>
        <dbReference type="Proteomes" id="UP000053831"/>
    </source>
</evidence>
<name>A0A0M8MZY5_ESCWE</name>
<feature type="region of interest" description="Disordered" evidence="1">
    <location>
        <begin position="39"/>
        <end position="72"/>
    </location>
</feature>
<reference evidence="2 3" key="1">
    <citation type="submission" date="2015-07" db="EMBL/GenBank/DDBJ databases">
        <title>The genome of the fungus Escovopsis weberi, a specialized disease agent of ant agriculture.</title>
        <authorList>
            <person name="de Man T.J."/>
            <person name="Stajich J.E."/>
            <person name="Kubicek C.P."/>
            <person name="Chenthamara K."/>
            <person name="Atanasova L."/>
            <person name="Druzhinina I.S."/>
            <person name="Birnbaum S."/>
            <person name="Barribeau S.M."/>
            <person name="Teiling C."/>
            <person name="Suen G."/>
            <person name="Currie C."/>
            <person name="Gerardo N.M."/>
        </authorList>
    </citation>
    <scope>NUCLEOTIDE SEQUENCE [LARGE SCALE GENOMIC DNA]</scope>
</reference>
<dbReference type="EMBL" id="LGSR01000028">
    <property type="protein sequence ID" value="KOS17110.1"/>
    <property type="molecule type" value="Genomic_DNA"/>
</dbReference>
<evidence type="ECO:0000256" key="1">
    <source>
        <dbReference type="SAM" id="MobiDB-lite"/>
    </source>
</evidence>
<organism evidence="2 3">
    <name type="scientific">Escovopsis weberi</name>
    <dbReference type="NCBI Taxonomy" id="150374"/>
    <lineage>
        <taxon>Eukaryota</taxon>
        <taxon>Fungi</taxon>
        <taxon>Dikarya</taxon>
        <taxon>Ascomycota</taxon>
        <taxon>Pezizomycotina</taxon>
        <taxon>Sordariomycetes</taxon>
        <taxon>Hypocreomycetidae</taxon>
        <taxon>Hypocreales</taxon>
        <taxon>Hypocreaceae</taxon>
        <taxon>Escovopsis</taxon>
    </lineage>
</organism>
<dbReference type="Proteomes" id="UP000053831">
    <property type="component" value="Unassembled WGS sequence"/>
</dbReference>
<keyword evidence="3" id="KW-1185">Reference proteome</keyword>